<comment type="similarity">
    <text evidence="2">Belongs to the PilY1 family.</text>
</comment>
<comment type="subcellular location">
    <subcellularLocation>
        <location evidence="1">Fimbrium</location>
    </subcellularLocation>
</comment>
<proteinExistence type="inferred from homology"/>
<evidence type="ECO:0000256" key="2">
    <source>
        <dbReference type="ARBA" id="ARBA00008387"/>
    </source>
</evidence>
<dbReference type="InterPro" id="IPR011047">
    <property type="entry name" value="Quinoprotein_ADH-like_sf"/>
</dbReference>
<keyword evidence="4" id="KW-0479">Metal-binding</keyword>
<evidence type="ECO:0000256" key="1">
    <source>
        <dbReference type="ARBA" id="ARBA00004561"/>
    </source>
</evidence>
<dbReference type="Pfam" id="PF05567">
    <property type="entry name" value="T4P_PilY1"/>
    <property type="match status" value="1"/>
</dbReference>
<evidence type="ECO:0000256" key="5">
    <source>
        <dbReference type="ARBA" id="ARBA00022837"/>
    </source>
</evidence>
<gene>
    <name evidence="8" type="ORF">AB7878_15145</name>
</gene>
<evidence type="ECO:0000256" key="6">
    <source>
        <dbReference type="ARBA" id="ARBA00023263"/>
    </source>
</evidence>
<organism evidence="8 9">
    <name type="scientific">Rhodanobacter humi</name>
    <dbReference type="NCBI Taxonomy" id="1888173"/>
    <lineage>
        <taxon>Bacteria</taxon>
        <taxon>Pseudomonadati</taxon>
        <taxon>Pseudomonadota</taxon>
        <taxon>Gammaproteobacteria</taxon>
        <taxon>Lysobacterales</taxon>
        <taxon>Rhodanobacteraceae</taxon>
        <taxon>Rhodanobacter</taxon>
    </lineage>
</organism>
<dbReference type="InterPro" id="IPR008707">
    <property type="entry name" value="B-propeller_PilY1"/>
</dbReference>
<accession>A0ABV4AWE7</accession>
<sequence>MKSTLPSRHPRVRAFGRVLGTMFGVWMLGAAYTPAVAAAAPEPWMAAAPEPAPAAASTSAPASSSTVAVDQQPLTVQPAIPPNIVLMLDDSGSMYWDYMPDWGYLIKNADGTFSSPSNNDQPRNASINGVYYNPNITYTPPPKADSTATTPDLYPNSPGLTNAYFDGFTDTSTADEQDITSYQANNNANNSGGSSYPYYTTFTVTVTTTDTPIATTSYSCPSSAPSGIYVIGSENPPICYQCPIGYTRLKGSSVVNCEKTNSGTTTSPLGTVASTSTVTYSCPSGDTQSGSGSSTVCTNSQRVNKNYFTYTTGSSNTEHYVGATGTCALLSTASPAVSTSLCDETAATQQNVANWFSYYRTRILMAKSGLMTAFSTVSAKFRVGFGSINGSGASWIKSNLANYYPFSTPTKSSNYLAEVQPFGDGSSGTQKANFWNWVTALSANNSTPLRYALDAVGQYYSGTDSTTPASNAWDTMLGDPGYVAGGANSTEIACRQSYTILTTDGFWNSSFSSTAEKGASSAAWPTVTGPNNQKWPLVAGSKPPAPYAGGLYGSGPSLADVAMYYWENDLQPGASGLSNEVPTNSEDPAFWQHMTTFTMGLGFTPQDAKGNAINMPAMFNWANGGTQPTGWGGWPTPASNSINNIADLAHAGLNGHGGFYSATSPQTFSSGLSDALKRAQARTGTGASLAANSTQLTTGTEAYQATYETAKWYGDLEALSVDPSTGAISGSCSSTSTGSWCADTQLASSATSGTFPSRVIYTYVPGSATWTTGTGSFVAFKDSGTTPPTLSSNQLSALGSGSTAQANMVNYLRGDNTLEGSTYRKRTKVLGDIVDSQPVYSGAPNPNEFENQSFSGISNTASSGDNSFEAFAVGTTNSSGKSTASAASTRESLVFVAANDGMLHAFDATTGNEVYAYLPGAVITAGLSNLANLNYGSDTVPHQYFNDGELTIADVFINSTWHTVLVGTTGRGTAKAIYALDITNPASIKPLWERSAGDGGTNAGYIGQMVGKPVIAQVADGNWQVLIGNGYNSTNGTAALLEFNIADGTLSVHSTDSTVGNGLAAPVTWMDTPANGISMEAYAGDLQGRVWMFPLDTATTTTTTSGSGSSATTTTTTTYAADLSTAGTKEFTADSGGTAQPITAGMLAGRDPATGNVWVFFGTGQYLSSGDLTNKQVQSWYGLIVQPGKNQPALPSLPTDTQSGNLVQRSIIYEKAGDSTATPPTLGVRVVTPLPTPSDMGGKLGWYMDLKQPILNSDGSYSGSGNAQGERMVTPSQFQGNLLLGTTRIPQAATNNDICNSSGSGWVMAVDPFTGTNPALSFFQVNGGTGTISITIGGKTVAEAIAGVGFTSLPNNPIFVGTDMLMSFDNGTTSNVNTSGASGVPKRVSWQELVNP</sequence>
<keyword evidence="5" id="KW-0106">Calcium</keyword>
<keyword evidence="3" id="KW-1029">Fimbrium biogenesis</keyword>
<keyword evidence="6" id="KW-0281">Fimbrium</keyword>
<reference evidence="8 9" key="1">
    <citation type="submission" date="2024-07" db="EMBL/GenBank/DDBJ databases">
        <title>Molecular mechanisms and environmental adaptations of flagellar loss and biofilm growth of Rhodanobacter under environmental stress.</title>
        <authorList>
            <person name="Chen M."/>
        </authorList>
    </citation>
    <scope>NUCLEOTIDE SEQUENCE [LARGE SCALE GENOMIC DNA]</scope>
    <source>
        <strain evidence="8 9">RS22</strain>
    </source>
</reference>
<evidence type="ECO:0000313" key="8">
    <source>
        <dbReference type="EMBL" id="MEY2183758.1"/>
    </source>
</evidence>
<protein>
    <submittedName>
        <fullName evidence="8">Pilus assembly protein</fullName>
    </submittedName>
</protein>
<evidence type="ECO:0000256" key="3">
    <source>
        <dbReference type="ARBA" id="ARBA00022558"/>
    </source>
</evidence>
<feature type="domain" description="PilY1 beta-propeller" evidence="7">
    <location>
        <begin position="876"/>
        <end position="1210"/>
    </location>
</feature>
<evidence type="ECO:0000259" key="7">
    <source>
        <dbReference type="Pfam" id="PF05567"/>
    </source>
</evidence>
<name>A0ABV4AWE7_9GAMM</name>
<evidence type="ECO:0000256" key="4">
    <source>
        <dbReference type="ARBA" id="ARBA00022723"/>
    </source>
</evidence>
<evidence type="ECO:0000313" key="9">
    <source>
        <dbReference type="Proteomes" id="UP001562159"/>
    </source>
</evidence>
<dbReference type="SUPFAM" id="SSF50998">
    <property type="entry name" value="Quinoprotein alcohol dehydrogenase-like"/>
    <property type="match status" value="1"/>
</dbReference>
<dbReference type="Proteomes" id="UP001562159">
    <property type="component" value="Unassembled WGS sequence"/>
</dbReference>
<dbReference type="EMBL" id="JBGBPY010000001">
    <property type="protein sequence ID" value="MEY2183758.1"/>
    <property type="molecule type" value="Genomic_DNA"/>
</dbReference>
<keyword evidence="9" id="KW-1185">Reference proteome</keyword>
<comment type="caution">
    <text evidence="8">The sequence shown here is derived from an EMBL/GenBank/DDBJ whole genome shotgun (WGS) entry which is preliminary data.</text>
</comment>